<keyword evidence="7 16" id="KW-0812">Transmembrane</keyword>
<dbReference type="OrthoDB" id="9786835at2"/>
<dbReference type="HAMAP" id="MF_00427">
    <property type="entry name" value="NqrC"/>
    <property type="match status" value="1"/>
</dbReference>
<dbReference type="PANTHER" id="PTHR37838:SF1">
    <property type="entry name" value="NA(+)-TRANSLOCATING NADH-QUINONE REDUCTASE SUBUNIT C"/>
    <property type="match status" value="1"/>
</dbReference>
<evidence type="ECO:0000256" key="11">
    <source>
        <dbReference type="ARBA" id="ARBA00023053"/>
    </source>
</evidence>
<protein>
    <recommendedName>
        <fullName evidence="16 17">Na(+)-translocating NADH-quinone reductase subunit C</fullName>
        <shortName evidence="16 17">Na(+)-NQR subunit C</shortName>
        <shortName evidence="16 17">Na(+)-translocating NQR subunit C</shortName>
        <ecNumber evidence="16 17">7.2.1.1</ecNumber>
    </recommendedName>
    <alternativeName>
        <fullName evidence="16 17">NQR complex subunit C</fullName>
    </alternativeName>
    <alternativeName>
        <fullName evidence="16 17">NQR-1 subunit C</fullName>
    </alternativeName>
</protein>
<evidence type="ECO:0000256" key="14">
    <source>
        <dbReference type="ARBA" id="ARBA00023136"/>
    </source>
</evidence>
<evidence type="ECO:0000256" key="2">
    <source>
        <dbReference type="ARBA" id="ARBA00022475"/>
    </source>
</evidence>
<keyword evidence="4 16" id="KW-0597">Phosphoprotein</keyword>
<dbReference type="GO" id="GO:0010181">
    <property type="term" value="F:FMN binding"/>
    <property type="evidence" value="ECO:0007669"/>
    <property type="project" value="UniProtKB-UniRule"/>
</dbReference>
<keyword evidence="14 16" id="KW-0472">Membrane</keyword>
<dbReference type="STRING" id="197479.BFW38_04745"/>
<dbReference type="NCBIfam" id="NF003749">
    <property type="entry name" value="PRK05346.1-5"/>
    <property type="match status" value="1"/>
</dbReference>
<accession>A0A1E2V7J7</accession>
<evidence type="ECO:0000259" key="18">
    <source>
        <dbReference type="SMART" id="SM00900"/>
    </source>
</evidence>
<evidence type="ECO:0000313" key="19">
    <source>
        <dbReference type="EMBL" id="ODC02957.1"/>
    </source>
</evidence>
<keyword evidence="5 16" id="KW-0285">Flavoprotein</keyword>
<keyword evidence="2 16" id="KW-1003">Cell membrane</keyword>
<keyword evidence="9 16" id="KW-1133">Transmembrane helix</keyword>
<evidence type="ECO:0000256" key="13">
    <source>
        <dbReference type="ARBA" id="ARBA00023075"/>
    </source>
</evidence>
<comment type="caution">
    <text evidence="19">The sequence shown here is derived from an EMBL/GenBank/DDBJ whole genome shotgun (WGS) entry which is preliminary data.</text>
</comment>
<evidence type="ECO:0000256" key="3">
    <source>
        <dbReference type="ARBA" id="ARBA00022519"/>
    </source>
</evidence>
<evidence type="ECO:0000256" key="7">
    <source>
        <dbReference type="ARBA" id="ARBA00022692"/>
    </source>
</evidence>
<evidence type="ECO:0000256" key="5">
    <source>
        <dbReference type="ARBA" id="ARBA00022630"/>
    </source>
</evidence>
<keyword evidence="8 16" id="KW-1278">Translocase</keyword>
<dbReference type="NCBIfam" id="TIGR01938">
    <property type="entry name" value="nqrC"/>
    <property type="match status" value="1"/>
</dbReference>
<sequence length="261" mass="28294">MAKSNDTISKTLIVAFLLCIVCAVVVAGSAVALKPQQVKNKELDRRSNILLAAGLLEPNQVTADKVTELFKKVTVKAVDLRTGEFTDAVNPDSYNQMKAASDPDMSKVLKNDPAGIKRRENISLVYLIGNVDHPDKIILPVRGYGLWSTMYGFLALEGDANTVAGFGFYQQGETPGLGGEVDNPNWKALWPGKEIYADNSMDPEIHLVKGGVSPQTPNAENKVDALAGATLTSRGVTHLLQYWLGRDGFGPFLEKYRSEGA</sequence>
<dbReference type="GO" id="GO:0016655">
    <property type="term" value="F:oxidoreductase activity, acting on NAD(P)H, quinone or similar compound as acceptor"/>
    <property type="evidence" value="ECO:0007669"/>
    <property type="project" value="UniProtKB-UniRule"/>
</dbReference>
<comment type="subcellular location">
    <subcellularLocation>
        <location evidence="16">Cell membrane</location>
        <topology evidence="16">Single-pass membrane protein</topology>
    </subcellularLocation>
</comment>
<evidence type="ECO:0000256" key="4">
    <source>
        <dbReference type="ARBA" id="ARBA00022553"/>
    </source>
</evidence>
<evidence type="ECO:0000256" key="6">
    <source>
        <dbReference type="ARBA" id="ARBA00022643"/>
    </source>
</evidence>
<dbReference type="EMBL" id="MDTQ01000001">
    <property type="protein sequence ID" value="ODC02957.1"/>
    <property type="molecule type" value="Genomic_DNA"/>
</dbReference>
<dbReference type="AlphaFoldDB" id="A0A1E2V7J7"/>
<evidence type="ECO:0000256" key="15">
    <source>
        <dbReference type="ARBA" id="ARBA00023201"/>
    </source>
</evidence>
<comment type="function">
    <text evidence="16">NQR complex catalyzes the reduction of ubiquinone-1 to ubiquinol by two successive reactions, coupled with the transport of Na(+) ions from the cytoplasm to the periplasm. NqrA to NqrE are probably involved in the second step, the conversion of ubisemiquinone to ubiquinol.</text>
</comment>
<keyword evidence="6 16" id="KW-0288">FMN</keyword>
<dbReference type="GO" id="GO:0005886">
    <property type="term" value="C:plasma membrane"/>
    <property type="evidence" value="ECO:0007669"/>
    <property type="project" value="UniProtKB-SubCell"/>
</dbReference>
<keyword evidence="11 16" id="KW-0915">Sodium</keyword>
<evidence type="ECO:0000256" key="16">
    <source>
        <dbReference type="HAMAP-Rule" id="MF_00427"/>
    </source>
</evidence>
<evidence type="ECO:0000256" key="10">
    <source>
        <dbReference type="ARBA" id="ARBA00023027"/>
    </source>
</evidence>
<comment type="subunit">
    <text evidence="16 17">Composed of six subunits; NqrA, NqrB, NqrC, NqrD, NqrE and NqrF.</text>
</comment>
<comment type="similarity">
    <text evidence="16 17">Belongs to the NqrC family.</text>
</comment>
<dbReference type="Pfam" id="PF04205">
    <property type="entry name" value="FMN_bind"/>
    <property type="match status" value="1"/>
</dbReference>
<evidence type="ECO:0000256" key="8">
    <source>
        <dbReference type="ARBA" id="ARBA00022967"/>
    </source>
</evidence>
<evidence type="ECO:0000256" key="1">
    <source>
        <dbReference type="ARBA" id="ARBA00022448"/>
    </source>
</evidence>
<evidence type="ECO:0000313" key="20">
    <source>
        <dbReference type="Proteomes" id="UP000094291"/>
    </source>
</evidence>
<dbReference type="Proteomes" id="UP000094291">
    <property type="component" value="Unassembled WGS sequence"/>
</dbReference>
<name>A0A1E2V7J7_9GAMM</name>
<evidence type="ECO:0000256" key="17">
    <source>
        <dbReference type="PIRNR" id="PIRNR009437"/>
    </source>
</evidence>
<dbReference type="EC" id="7.2.1.1" evidence="16 17"/>
<reference evidence="19 20" key="1">
    <citation type="submission" date="2016-08" db="EMBL/GenBank/DDBJ databases">
        <authorList>
            <person name="Seilhamer J.J."/>
        </authorList>
    </citation>
    <scope>NUCLEOTIDE SEQUENCE [LARGE SCALE GENOMIC DNA]</scope>
    <source>
        <strain evidence="19 20">PH27A</strain>
    </source>
</reference>
<keyword evidence="15 16" id="KW-0739">Sodium transport</keyword>
<comment type="catalytic activity">
    <reaction evidence="16 17">
        <text>a ubiquinone + n Na(+)(in) + NADH + H(+) = a ubiquinol + n Na(+)(out) + NAD(+)</text>
        <dbReference type="Rhea" id="RHEA:47748"/>
        <dbReference type="Rhea" id="RHEA-COMP:9565"/>
        <dbReference type="Rhea" id="RHEA-COMP:9566"/>
        <dbReference type="ChEBI" id="CHEBI:15378"/>
        <dbReference type="ChEBI" id="CHEBI:16389"/>
        <dbReference type="ChEBI" id="CHEBI:17976"/>
        <dbReference type="ChEBI" id="CHEBI:29101"/>
        <dbReference type="ChEBI" id="CHEBI:57540"/>
        <dbReference type="ChEBI" id="CHEBI:57945"/>
        <dbReference type="EC" id="7.2.1.1"/>
    </reaction>
</comment>
<evidence type="ECO:0000256" key="12">
    <source>
        <dbReference type="ARBA" id="ARBA00023065"/>
    </source>
</evidence>
<feature type="modified residue" description="FMN phosphoryl threonine" evidence="16">
    <location>
        <position position="230"/>
    </location>
</feature>
<dbReference type="InterPro" id="IPR010204">
    <property type="entry name" value="NqrC"/>
</dbReference>
<keyword evidence="10 16" id="KW-0520">NAD</keyword>
<dbReference type="RefSeq" id="WP_068997352.1">
    <property type="nucleotide sequence ID" value="NZ_MDTQ01000001.1"/>
</dbReference>
<dbReference type="InterPro" id="IPR007329">
    <property type="entry name" value="FMN-bd"/>
</dbReference>
<proteinExistence type="inferred from homology"/>
<keyword evidence="1 16" id="KW-0813">Transport</keyword>
<keyword evidence="3" id="KW-0997">Cell inner membrane</keyword>
<feature type="domain" description="FMN-binding" evidence="18">
    <location>
        <begin position="145"/>
        <end position="247"/>
    </location>
</feature>
<comment type="cofactor">
    <cofactor evidence="16 17">
        <name>FMN</name>
        <dbReference type="ChEBI" id="CHEBI:58210"/>
    </cofactor>
</comment>
<keyword evidence="20" id="KW-1185">Reference proteome</keyword>
<keyword evidence="13 16" id="KW-0830">Ubiquinone</keyword>
<organism evidence="19 20">
    <name type="scientific">Terasakiispira papahanaumokuakeensis</name>
    <dbReference type="NCBI Taxonomy" id="197479"/>
    <lineage>
        <taxon>Bacteria</taxon>
        <taxon>Pseudomonadati</taxon>
        <taxon>Pseudomonadota</taxon>
        <taxon>Gammaproteobacteria</taxon>
        <taxon>Oceanospirillales</taxon>
        <taxon>Terasakiispira</taxon>
    </lineage>
</organism>
<gene>
    <name evidence="16" type="primary">nqrC</name>
    <name evidence="19" type="ORF">BFW38_04745</name>
</gene>
<dbReference type="PIRSF" id="PIRSF009437">
    <property type="entry name" value="NQR-1_subunit_C"/>
    <property type="match status" value="1"/>
</dbReference>
<dbReference type="PANTHER" id="PTHR37838">
    <property type="entry name" value="NA(+)-TRANSLOCATING NADH-QUINONE REDUCTASE SUBUNIT C"/>
    <property type="match status" value="1"/>
</dbReference>
<dbReference type="SMART" id="SM00900">
    <property type="entry name" value="FMN_bind"/>
    <property type="match status" value="1"/>
</dbReference>
<evidence type="ECO:0000256" key="9">
    <source>
        <dbReference type="ARBA" id="ARBA00022989"/>
    </source>
</evidence>
<keyword evidence="12 16" id="KW-0406">Ion transport</keyword>
<dbReference type="GO" id="GO:0006814">
    <property type="term" value="P:sodium ion transport"/>
    <property type="evidence" value="ECO:0007669"/>
    <property type="project" value="UniProtKB-UniRule"/>
</dbReference>
<comment type="caution">
    <text evidence="16">Lacks conserved residue(s) required for the propagation of feature annotation.</text>
</comment>